<protein>
    <recommendedName>
        <fullName evidence="1">Dynein heavy chain C-terminal domain-containing protein</fullName>
    </recommendedName>
</protein>
<dbReference type="PANTHER" id="PTHR22878:SF68">
    <property type="entry name" value="DYNEIN HEAVY CHAIN 6, AXONEMAL-LIKE"/>
    <property type="match status" value="1"/>
</dbReference>
<reference evidence="2 3" key="1">
    <citation type="submission" date="2022-05" db="EMBL/GenBank/DDBJ databases">
        <authorList>
            <consortium name="Genoscope - CEA"/>
            <person name="William W."/>
        </authorList>
    </citation>
    <scope>NUCLEOTIDE SEQUENCE [LARGE SCALE GENOMIC DNA]</scope>
</reference>
<keyword evidence="3" id="KW-1185">Reference proteome</keyword>
<dbReference type="InterPro" id="IPR041228">
    <property type="entry name" value="Dynein_C"/>
</dbReference>
<dbReference type="Pfam" id="PF18199">
    <property type="entry name" value="Dynein_C"/>
    <property type="match status" value="1"/>
</dbReference>
<gene>
    <name evidence="2" type="ORF">PEVE_00006768</name>
</gene>
<dbReference type="InterPro" id="IPR026983">
    <property type="entry name" value="DHC"/>
</dbReference>
<proteinExistence type="predicted"/>
<dbReference type="Proteomes" id="UP001159427">
    <property type="component" value="Unassembled WGS sequence"/>
</dbReference>
<dbReference type="PANTHER" id="PTHR22878">
    <property type="entry name" value="DYNEIN HEAVY CHAIN 6, AXONEMAL-LIKE-RELATED"/>
    <property type="match status" value="1"/>
</dbReference>
<sequence>MLSSGIYFPPGFDSLPEYRDYIDSLPIADEPEIFGMHNNANIAFQTQETNALITAVLEVQPRLASGGSGKTSDEIVYELAESILSKLPVALDMEKADKAIFEVGLSVLGYLEAAAFIAFTDAKGRVNSLTTVLGQEVDRFNSLLKVIKTSLQQLQKAIKGLVVMSLELDKVYTNFLNNQVPTMWANAAYPSLKPLGSWVKDLLLRCLFID</sequence>
<feature type="non-terminal residue" evidence="2">
    <location>
        <position position="210"/>
    </location>
</feature>
<dbReference type="EMBL" id="CALNXI010001443">
    <property type="protein sequence ID" value="CAH3169130.1"/>
    <property type="molecule type" value="Genomic_DNA"/>
</dbReference>
<accession>A0ABN8QS18</accession>
<evidence type="ECO:0000313" key="2">
    <source>
        <dbReference type="EMBL" id="CAH3169130.1"/>
    </source>
</evidence>
<comment type="caution">
    <text evidence="2">The sequence shown here is derived from an EMBL/GenBank/DDBJ whole genome shotgun (WGS) entry which is preliminary data.</text>
</comment>
<feature type="domain" description="Dynein heavy chain C-terminal" evidence="1">
    <location>
        <begin position="46"/>
        <end position="209"/>
    </location>
</feature>
<name>A0ABN8QS18_9CNID</name>
<dbReference type="Gene3D" id="1.20.1270.280">
    <property type="match status" value="1"/>
</dbReference>
<organism evidence="2 3">
    <name type="scientific">Porites evermanni</name>
    <dbReference type="NCBI Taxonomy" id="104178"/>
    <lineage>
        <taxon>Eukaryota</taxon>
        <taxon>Metazoa</taxon>
        <taxon>Cnidaria</taxon>
        <taxon>Anthozoa</taxon>
        <taxon>Hexacorallia</taxon>
        <taxon>Scleractinia</taxon>
        <taxon>Fungiina</taxon>
        <taxon>Poritidae</taxon>
        <taxon>Porites</taxon>
    </lineage>
</organism>
<evidence type="ECO:0000313" key="3">
    <source>
        <dbReference type="Proteomes" id="UP001159427"/>
    </source>
</evidence>
<evidence type="ECO:0000259" key="1">
    <source>
        <dbReference type="Pfam" id="PF18199"/>
    </source>
</evidence>